<evidence type="ECO:0000313" key="2">
    <source>
        <dbReference type="Proteomes" id="UP000254193"/>
    </source>
</evidence>
<organism evidence="1 2">
    <name type="scientific">Neisseria lactamica</name>
    <dbReference type="NCBI Taxonomy" id="486"/>
    <lineage>
        <taxon>Bacteria</taxon>
        <taxon>Pseudomonadati</taxon>
        <taxon>Pseudomonadota</taxon>
        <taxon>Betaproteobacteria</taxon>
        <taxon>Neisseriales</taxon>
        <taxon>Neisseriaceae</taxon>
        <taxon>Neisseria</taxon>
    </lineage>
</organism>
<reference evidence="1 2" key="1">
    <citation type="submission" date="2018-06" db="EMBL/GenBank/DDBJ databases">
        <authorList>
            <consortium name="Pathogen Informatics"/>
            <person name="Doyle S."/>
        </authorList>
    </citation>
    <scope>NUCLEOTIDE SEQUENCE [LARGE SCALE GENOMIC DNA]</scope>
    <source>
        <strain evidence="1 2">NCTC10616</strain>
    </source>
</reference>
<dbReference type="AlphaFoldDB" id="A0A378VL54"/>
<sequence length="115" mass="13622">MVQKNDKWKNIAIVLIELPIVSFLAFFTLDGHHSLITYKEHPWSIFMQRFVFTSTPILIVEILVFSSINLIFMLLSKEEAYKGVVTKRFFIKHVLYLLLMVLTVLFIKFLIFDYC</sequence>
<evidence type="ECO:0000313" key="1">
    <source>
        <dbReference type="EMBL" id="SUA16982.1"/>
    </source>
</evidence>
<proteinExistence type="predicted"/>
<dbReference type="Proteomes" id="UP000254193">
    <property type="component" value="Unassembled WGS sequence"/>
</dbReference>
<accession>A0A378VL54</accession>
<gene>
    <name evidence="1" type="ORF">NCTC10616_00637</name>
</gene>
<dbReference type="EMBL" id="UGRO01000002">
    <property type="protein sequence ID" value="SUA16982.1"/>
    <property type="molecule type" value="Genomic_DNA"/>
</dbReference>
<keyword evidence="2" id="KW-1185">Reference proteome</keyword>
<protein>
    <submittedName>
        <fullName evidence="1">Uncharacterized protein</fullName>
    </submittedName>
</protein>
<name>A0A378VL54_NEILA</name>